<evidence type="ECO:0000256" key="2">
    <source>
        <dbReference type="SAM" id="Phobius"/>
    </source>
</evidence>
<dbReference type="OrthoDB" id="5653077at2"/>
<keyword evidence="2" id="KW-0812">Transmembrane</keyword>
<name>G9ESI7_9GAMM</name>
<dbReference type="PANTHER" id="PTHR38043">
    <property type="entry name" value="PROTEIN HEMX"/>
    <property type="match status" value="1"/>
</dbReference>
<evidence type="ECO:0000313" key="4">
    <source>
        <dbReference type="Proteomes" id="UP000002770"/>
    </source>
</evidence>
<protein>
    <recommendedName>
        <fullName evidence="5">Uroporphyrinogen-III C-methyltransferase</fullName>
    </recommendedName>
</protein>
<feature type="transmembrane region" description="Helical" evidence="2">
    <location>
        <begin position="29"/>
        <end position="49"/>
    </location>
</feature>
<dbReference type="Proteomes" id="UP000002770">
    <property type="component" value="Unassembled WGS sequence"/>
</dbReference>
<dbReference type="STRING" id="658187.LDG_8261"/>
<feature type="coiled-coil region" evidence="1">
    <location>
        <begin position="70"/>
        <end position="119"/>
    </location>
</feature>
<dbReference type="AlphaFoldDB" id="G9ESI7"/>
<proteinExistence type="predicted"/>
<accession>G9ESI7</accession>
<keyword evidence="1" id="KW-0175">Coiled coil</keyword>
<evidence type="ECO:0000313" key="3">
    <source>
        <dbReference type="EMBL" id="EHL29968.1"/>
    </source>
</evidence>
<evidence type="ECO:0008006" key="5">
    <source>
        <dbReference type="Google" id="ProtNLM"/>
    </source>
</evidence>
<dbReference type="InterPro" id="IPR007470">
    <property type="entry name" value="HemX"/>
</dbReference>
<dbReference type="PANTHER" id="PTHR38043:SF1">
    <property type="entry name" value="PROTEIN HEMX"/>
    <property type="match status" value="1"/>
</dbReference>
<organism evidence="3 4">
    <name type="scientific">Legionella drancourtii LLAP12</name>
    <dbReference type="NCBI Taxonomy" id="658187"/>
    <lineage>
        <taxon>Bacteria</taxon>
        <taxon>Pseudomonadati</taxon>
        <taxon>Pseudomonadota</taxon>
        <taxon>Gammaproteobacteria</taxon>
        <taxon>Legionellales</taxon>
        <taxon>Legionellaceae</taxon>
        <taxon>Legionella</taxon>
    </lineage>
</organism>
<keyword evidence="2" id="KW-1133">Transmembrane helix</keyword>
<reference evidence="3 4" key="1">
    <citation type="journal article" date="2011" name="BMC Genomics">
        <title>Insight into cross-talk between intra-amoebal pathogens.</title>
        <authorList>
            <person name="Gimenez G."/>
            <person name="Bertelli C."/>
            <person name="Moliner C."/>
            <person name="Robert C."/>
            <person name="Raoult D."/>
            <person name="Fournier P.E."/>
            <person name="Greub G."/>
        </authorList>
    </citation>
    <scope>NUCLEOTIDE SEQUENCE [LARGE SCALE GENOMIC DNA]</scope>
    <source>
        <strain evidence="3 4">LLAP12</strain>
    </source>
</reference>
<dbReference type="EMBL" id="JH413843">
    <property type="protein sequence ID" value="EHL29968.1"/>
    <property type="molecule type" value="Genomic_DNA"/>
</dbReference>
<dbReference type="RefSeq" id="WP_006872143.1">
    <property type="nucleotide sequence ID" value="NZ_JH413843.1"/>
</dbReference>
<sequence>MANSNEETKKTAEIKPEVKVNSAAKPKSFMAVGAAIIALGALATSIYTLSLNQQLQNQLTDKDHQLTTQLEKLDQKQENSQNQIDKKIAAKTNTIEETRLALEAKFDALNKQLQNAMNQRLYQTQNWQLLKARYYLELAQINAHWSKSFGATIAMLQQADQLLQQVNDPKIFDIRQAIVKDIAQLQALPKIDIAGLLSQLDAAQNSLNNLTILGESKAEIISPEATQGNLSVWRLRLQDSMNLLSKLVVIRRNDEDIKPLLSPAFEAILKENIHLNLQEAQWAVLNRNPQVYQLVLTQALTTLKKNFNVGAPNTGALIKTLTKLQQVQLTQVKPEIGAALPLLNQLINTKEPDANQPSTTEQGGNTP</sequence>
<dbReference type="eggNOG" id="COG2959">
    <property type="taxonomic scope" value="Bacteria"/>
</dbReference>
<dbReference type="InParanoid" id="G9ESI7"/>
<dbReference type="Pfam" id="PF04375">
    <property type="entry name" value="HemX"/>
    <property type="match status" value="1"/>
</dbReference>
<evidence type="ECO:0000256" key="1">
    <source>
        <dbReference type="SAM" id="Coils"/>
    </source>
</evidence>
<gene>
    <name evidence="3" type="ORF">LDG_8261</name>
</gene>
<dbReference type="FunCoup" id="G9ESI7">
    <property type="interactions" value="153"/>
</dbReference>
<keyword evidence="4" id="KW-1185">Reference proteome</keyword>
<keyword evidence="2" id="KW-0472">Membrane</keyword>
<dbReference type="HOGENOM" id="CLU_036381_4_1_6"/>